<dbReference type="AlphaFoldDB" id="A0A3N4I8K6"/>
<dbReference type="SUPFAM" id="SSF53067">
    <property type="entry name" value="Actin-like ATPase domain"/>
    <property type="match status" value="2"/>
</dbReference>
<dbReference type="Proteomes" id="UP000275078">
    <property type="component" value="Unassembled WGS sequence"/>
</dbReference>
<evidence type="ECO:0000313" key="4">
    <source>
        <dbReference type="Proteomes" id="UP000275078"/>
    </source>
</evidence>
<dbReference type="SMART" id="SM00268">
    <property type="entry name" value="ACTIN"/>
    <property type="match status" value="1"/>
</dbReference>
<dbReference type="EMBL" id="ML119676">
    <property type="protein sequence ID" value="RPA81807.1"/>
    <property type="molecule type" value="Genomic_DNA"/>
</dbReference>
<feature type="region of interest" description="Disordered" evidence="2">
    <location>
        <begin position="332"/>
        <end position="352"/>
    </location>
</feature>
<dbReference type="Gene3D" id="3.30.420.40">
    <property type="match status" value="4"/>
</dbReference>
<protein>
    <submittedName>
        <fullName evidence="3">Actin-like ATPase domain-containing protein</fullName>
    </submittedName>
</protein>
<reference evidence="3 4" key="1">
    <citation type="journal article" date="2018" name="Nat. Ecol. Evol.">
        <title>Pezizomycetes genomes reveal the molecular basis of ectomycorrhizal truffle lifestyle.</title>
        <authorList>
            <person name="Murat C."/>
            <person name="Payen T."/>
            <person name="Noel B."/>
            <person name="Kuo A."/>
            <person name="Morin E."/>
            <person name="Chen J."/>
            <person name="Kohler A."/>
            <person name="Krizsan K."/>
            <person name="Balestrini R."/>
            <person name="Da Silva C."/>
            <person name="Montanini B."/>
            <person name="Hainaut M."/>
            <person name="Levati E."/>
            <person name="Barry K.W."/>
            <person name="Belfiori B."/>
            <person name="Cichocki N."/>
            <person name="Clum A."/>
            <person name="Dockter R.B."/>
            <person name="Fauchery L."/>
            <person name="Guy J."/>
            <person name="Iotti M."/>
            <person name="Le Tacon F."/>
            <person name="Lindquist E.A."/>
            <person name="Lipzen A."/>
            <person name="Malagnac F."/>
            <person name="Mello A."/>
            <person name="Molinier V."/>
            <person name="Miyauchi S."/>
            <person name="Poulain J."/>
            <person name="Riccioni C."/>
            <person name="Rubini A."/>
            <person name="Sitrit Y."/>
            <person name="Splivallo R."/>
            <person name="Traeger S."/>
            <person name="Wang M."/>
            <person name="Zifcakova L."/>
            <person name="Wipf D."/>
            <person name="Zambonelli A."/>
            <person name="Paolocci F."/>
            <person name="Nowrousian M."/>
            <person name="Ottonello S."/>
            <person name="Baldrian P."/>
            <person name="Spatafora J.W."/>
            <person name="Henrissat B."/>
            <person name="Nagy L.G."/>
            <person name="Aury J.M."/>
            <person name="Wincker P."/>
            <person name="Grigoriev I.V."/>
            <person name="Bonfante P."/>
            <person name="Martin F.M."/>
        </authorList>
    </citation>
    <scope>NUCLEOTIDE SEQUENCE [LARGE SCALE GENOMIC DNA]</scope>
    <source>
        <strain evidence="3 4">RN42</strain>
    </source>
</reference>
<comment type="similarity">
    <text evidence="1">Belongs to the actin family.</text>
</comment>
<dbReference type="PANTHER" id="PTHR11937">
    <property type="entry name" value="ACTIN"/>
    <property type="match status" value="1"/>
</dbReference>
<evidence type="ECO:0000313" key="3">
    <source>
        <dbReference type="EMBL" id="RPA81807.1"/>
    </source>
</evidence>
<dbReference type="InterPro" id="IPR043129">
    <property type="entry name" value="ATPase_NBD"/>
</dbReference>
<organism evidence="3 4">
    <name type="scientific">Ascobolus immersus RN42</name>
    <dbReference type="NCBI Taxonomy" id="1160509"/>
    <lineage>
        <taxon>Eukaryota</taxon>
        <taxon>Fungi</taxon>
        <taxon>Dikarya</taxon>
        <taxon>Ascomycota</taxon>
        <taxon>Pezizomycotina</taxon>
        <taxon>Pezizomycetes</taxon>
        <taxon>Pezizales</taxon>
        <taxon>Ascobolaceae</taxon>
        <taxon>Ascobolus</taxon>
    </lineage>
</organism>
<proteinExistence type="inferred from homology"/>
<keyword evidence="4" id="KW-1185">Reference proteome</keyword>
<dbReference type="Gene3D" id="3.90.640.10">
    <property type="entry name" value="Actin, Chain A, domain 4"/>
    <property type="match status" value="2"/>
</dbReference>
<dbReference type="InterPro" id="IPR004000">
    <property type="entry name" value="Actin"/>
</dbReference>
<evidence type="ECO:0000256" key="1">
    <source>
        <dbReference type="RuleBase" id="RU000487"/>
    </source>
</evidence>
<name>A0A3N4I8K6_ASCIM</name>
<gene>
    <name evidence="3" type="ORF">BJ508DRAFT_106073</name>
</gene>
<sequence>MASENPRTIIIDNGSWRIRAGFSDSSRRLCFPPLISRFKDRKSNETFLYCGEDVFVDSVTKSSARRPSDQNIIVNFEAMESLLDYTFLNLGLDTQATGVATPLVIAENFHSIQYPRKRMMELLFEAYSAPSLSFEIDSLLAFFQNNGSTGLVVSCGHSFSHIIPVYDGTPLLPSAARLNWSGARAISYTADLLGLKYPSASRRMTQYQAESIFISQSFVAPDYSRAVGLLSSASTFGLISREVQIVANFPSTLEATDSISGAERAAQKTDIRGATVIEAASRGPVATAMRQRDTIISKLLSLEKNSTEANIRRHAANKARMRDIALLACDNGSSTSQKATSRNRSNKAKEEQDDLFGIDDNDWTIYQDLKSQGVVETFSADARDLVKDLEAVQNRMSGSGIDAVSFRRIKYSRTLSVFWGNESTMNNALTLNVERLRSLEPFFNPSIAGLDSAGLPELAAHLLGTEFQSISGSLAADIFVTGGCCLAGGFRSRFLNDLARLLPENEVLRVRLASDPIWDPWQGAARRNEVSEHRDWISRSDWEEGGAEYCVARTRIMNSSRK</sequence>
<evidence type="ECO:0000256" key="2">
    <source>
        <dbReference type="SAM" id="MobiDB-lite"/>
    </source>
</evidence>
<accession>A0A3N4I8K6</accession>
<feature type="compositionally biased region" description="Polar residues" evidence="2">
    <location>
        <begin position="332"/>
        <end position="343"/>
    </location>
</feature>
<dbReference type="Pfam" id="PF00022">
    <property type="entry name" value="Actin"/>
    <property type="match status" value="2"/>
</dbReference>
<dbReference type="STRING" id="1160509.A0A3N4I8K6"/>
<dbReference type="OrthoDB" id="7340501at2759"/>